<feature type="transmembrane region" description="Helical" evidence="5">
    <location>
        <begin position="143"/>
        <end position="164"/>
    </location>
</feature>
<dbReference type="GO" id="GO:0016020">
    <property type="term" value="C:membrane"/>
    <property type="evidence" value="ECO:0007669"/>
    <property type="project" value="UniProtKB-SubCell"/>
</dbReference>
<dbReference type="RefSeq" id="WP_006778450.1">
    <property type="nucleotide sequence ID" value="NZ_CP040506.1"/>
</dbReference>
<dbReference type="AlphaFoldDB" id="G5IAJ6"/>
<dbReference type="PANTHER" id="PTHR43471:SF12">
    <property type="entry name" value="HYPOTHETICAL MEMBRANE PROTEIN, CONSERVED"/>
    <property type="match status" value="1"/>
</dbReference>
<dbReference type="Pfam" id="PF12698">
    <property type="entry name" value="ABC2_membrane_3"/>
    <property type="match status" value="1"/>
</dbReference>
<comment type="caution">
    <text evidence="7">The sequence shown here is derived from an EMBL/GenBank/DDBJ whole genome shotgun (WGS) entry which is preliminary data.</text>
</comment>
<proteinExistence type="predicted"/>
<feature type="domain" description="ABC-2 type transporter transmembrane" evidence="6">
    <location>
        <begin position="57"/>
        <end position="288"/>
    </location>
</feature>
<dbReference type="PATRIC" id="fig|742737.3.peg.467"/>
<evidence type="ECO:0000256" key="1">
    <source>
        <dbReference type="ARBA" id="ARBA00004141"/>
    </source>
</evidence>
<evidence type="ECO:0000313" key="7">
    <source>
        <dbReference type="EMBL" id="EHI61445.1"/>
    </source>
</evidence>
<feature type="transmembrane region" description="Helical" evidence="5">
    <location>
        <begin position="21"/>
        <end position="43"/>
    </location>
</feature>
<feature type="transmembrane region" description="Helical" evidence="5">
    <location>
        <begin position="171"/>
        <end position="192"/>
    </location>
</feature>
<keyword evidence="8" id="KW-1185">Reference proteome</keyword>
<evidence type="ECO:0000256" key="2">
    <source>
        <dbReference type="ARBA" id="ARBA00022692"/>
    </source>
</evidence>
<gene>
    <name evidence="7" type="ORF">HMPREF9473_00468</name>
</gene>
<sequence length="297" mass="32802">MKINPVYKRETMVSSRSFRMSLIVLVFNSVLAVVALLSMYSVIARVKVTAEIRYSSFLELYTFVATMEFIMLMFIIPAITAGSISGERERQTLELMLTTKMTPAEIVLGKLFSSLSTVAMLIISSFPVLALVFIYGGVRIPDVGMLLLCYVTTAFLAGCLGICFSSIFKRSTLATVVSYCVIILLVAGTYAANRFALSLSQATVDTYLVNVESMAQQANSGGLLYLMLLNPAVTFYVTINGQVGNDQVVNNITRWFGERPANVVTENWNLFSIGVQLALAVLFLWIAIRKVNPRKKK</sequence>
<name>G5IAJ6_9FIRM</name>
<keyword evidence="2 5" id="KW-0812">Transmembrane</keyword>
<reference evidence="7 8" key="1">
    <citation type="submission" date="2011-08" db="EMBL/GenBank/DDBJ databases">
        <title>The Genome Sequence of Clostridium hathewayi WAL-18680.</title>
        <authorList>
            <consortium name="The Broad Institute Genome Sequencing Platform"/>
            <person name="Earl A."/>
            <person name="Ward D."/>
            <person name="Feldgarden M."/>
            <person name="Gevers D."/>
            <person name="Finegold S.M."/>
            <person name="Summanen P.H."/>
            <person name="Molitoris D.R."/>
            <person name="Song M."/>
            <person name="Daigneault M."/>
            <person name="Allen-Vercoe E."/>
            <person name="Young S.K."/>
            <person name="Zeng Q."/>
            <person name="Gargeya S."/>
            <person name="Fitzgerald M."/>
            <person name="Haas B."/>
            <person name="Abouelleil A."/>
            <person name="Alvarado L."/>
            <person name="Arachchi H.M."/>
            <person name="Berlin A."/>
            <person name="Brown A."/>
            <person name="Chapman S.B."/>
            <person name="Chen Z."/>
            <person name="Dunbar C."/>
            <person name="Freedman E."/>
            <person name="Gearin G."/>
            <person name="Gellesch M."/>
            <person name="Goldberg J."/>
            <person name="Griggs A."/>
            <person name="Gujja S."/>
            <person name="Heiman D."/>
            <person name="Howarth C."/>
            <person name="Larson L."/>
            <person name="Lui A."/>
            <person name="MacDonald P.J.P."/>
            <person name="Montmayeur A."/>
            <person name="Murphy C."/>
            <person name="Neiman D."/>
            <person name="Pearson M."/>
            <person name="Priest M."/>
            <person name="Roberts A."/>
            <person name="Saif S."/>
            <person name="Shea T."/>
            <person name="Shenoy N."/>
            <person name="Sisk P."/>
            <person name="Stolte C."/>
            <person name="Sykes S."/>
            <person name="Wortman J."/>
            <person name="Nusbaum C."/>
            <person name="Birren B."/>
        </authorList>
    </citation>
    <scope>NUCLEOTIDE SEQUENCE [LARGE SCALE GENOMIC DNA]</scope>
    <source>
        <strain evidence="7 8">WAL-18680</strain>
    </source>
</reference>
<keyword evidence="3 5" id="KW-1133">Transmembrane helix</keyword>
<keyword evidence="4 5" id="KW-0472">Membrane</keyword>
<feature type="transmembrane region" description="Helical" evidence="5">
    <location>
        <begin position="268"/>
        <end position="288"/>
    </location>
</feature>
<accession>G5IAJ6</accession>
<feature type="transmembrane region" description="Helical" evidence="5">
    <location>
        <begin position="63"/>
        <end position="86"/>
    </location>
</feature>
<dbReference type="Proteomes" id="UP000005384">
    <property type="component" value="Unassembled WGS sequence"/>
</dbReference>
<dbReference type="HOGENOM" id="CLU_066398_1_0_9"/>
<evidence type="ECO:0000256" key="3">
    <source>
        <dbReference type="ARBA" id="ARBA00022989"/>
    </source>
</evidence>
<protein>
    <recommendedName>
        <fullName evidence="6">ABC-2 type transporter transmembrane domain-containing protein</fullName>
    </recommendedName>
</protein>
<dbReference type="GO" id="GO:0140359">
    <property type="term" value="F:ABC-type transporter activity"/>
    <property type="evidence" value="ECO:0007669"/>
    <property type="project" value="InterPro"/>
</dbReference>
<feature type="transmembrane region" description="Helical" evidence="5">
    <location>
        <begin position="107"/>
        <end position="137"/>
    </location>
</feature>
<comment type="subcellular location">
    <subcellularLocation>
        <location evidence="1">Membrane</location>
        <topology evidence="1">Multi-pass membrane protein</topology>
    </subcellularLocation>
</comment>
<dbReference type="InterPro" id="IPR013525">
    <property type="entry name" value="ABC2_TM"/>
</dbReference>
<organism evidence="7 8">
    <name type="scientific">Hungatella hathewayi WAL-18680</name>
    <dbReference type="NCBI Taxonomy" id="742737"/>
    <lineage>
        <taxon>Bacteria</taxon>
        <taxon>Bacillati</taxon>
        <taxon>Bacillota</taxon>
        <taxon>Clostridia</taxon>
        <taxon>Lachnospirales</taxon>
        <taxon>Lachnospiraceae</taxon>
        <taxon>Hungatella</taxon>
    </lineage>
</organism>
<dbReference type="OrthoDB" id="9815855at2"/>
<evidence type="ECO:0000256" key="5">
    <source>
        <dbReference type="SAM" id="Phobius"/>
    </source>
</evidence>
<dbReference type="PANTHER" id="PTHR43471">
    <property type="entry name" value="ABC TRANSPORTER PERMEASE"/>
    <property type="match status" value="1"/>
</dbReference>
<dbReference type="EMBL" id="ADLN01000002">
    <property type="protein sequence ID" value="EHI61445.1"/>
    <property type="molecule type" value="Genomic_DNA"/>
</dbReference>
<evidence type="ECO:0000313" key="8">
    <source>
        <dbReference type="Proteomes" id="UP000005384"/>
    </source>
</evidence>
<evidence type="ECO:0000259" key="6">
    <source>
        <dbReference type="Pfam" id="PF12698"/>
    </source>
</evidence>
<evidence type="ECO:0000256" key="4">
    <source>
        <dbReference type="ARBA" id="ARBA00023136"/>
    </source>
</evidence>